<comment type="subcellular location">
    <subcellularLocation>
        <location evidence="1">Membrane</location>
        <topology evidence="1">Multi-pass membrane protein</topology>
    </subcellularLocation>
</comment>
<dbReference type="AlphaFoldDB" id="A0A2V1D775"/>
<dbReference type="PANTHER" id="PTHR33048:SF47">
    <property type="entry name" value="INTEGRAL MEMBRANE PROTEIN-RELATED"/>
    <property type="match status" value="1"/>
</dbReference>
<dbReference type="GO" id="GO:0016020">
    <property type="term" value="C:membrane"/>
    <property type="evidence" value="ECO:0007669"/>
    <property type="project" value="UniProtKB-SubCell"/>
</dbReference>
<dbReference type="EMBL" id="KZ805561">
    <property type="protein sequence ID" value="PVH93892.1"/>
    <property type="molecule type" value="Genomic_DNA"/>
</dbReference>
<dbReference type="OrthoDB" id="4682787at2759"/>
<evidence type="ECO:0000313" key="8">
    <source>
        <dbReference type="EMBL" id="PVH93892.1"/>
    </source>
</evidence>
<accession>A0A2V1D775</accession>
<protein>
    <recommendedName>
        <fullName evidence="7">Rhodopsin domain-containing protein</fullName>
    </recommendedName>
</protein>
<keyword evidence="3 6" id="KW-1133">Transmembrane helix</keyword>
<evidence type="ECO:0000256" key="4">
    <source>
        <dbReference type="ARBA" id="ARBA00023136"/>
    </source>
</evidence>
<feature type="non-terminal residue" evidence="8">
    <location>
        <position position="1"/>
    </location>
</feature>
<feature type="domain" description="Rhodopsin" evidence="7">
    <location>
        <begin position="1"/>
        <end position="122"/>
    </location>
</feature>
<keyword evidence="2 6" id="KW-0812">Transmembrane</keyword>
<keyword evidence="9" id="KW-1185">Reference proteome</keyword>
<feature type="transmembrane region" description="Helical" evidence="6">
    <location>
        <begin position="37"/>
        <end position="56"/>
    </location>
</feature>
<gene>
    <name evidence="8" type="ORF">DM02DRAFT_540577</name>
</gene>
<proteinExistence type="inferred from homology"/>
<sequence>VLYNVIILPLKLSLTLQVLRFFVAPGARNFTYWMSHGLIWLNALFYVTCTFLLIFACKPEAKQYDPTITEGHCLDTAAILISTAVLNTISDALMLILPQRVIWDLTMPMKRKVGLSAAFLVAML</sequence>
<keyword evidence="4 6" id="KW-0472">Membrane</keyword>
<comment type="similarity">
    <text evidence="5">Belongs to the SAT4 family.</text>
</comment>
<feature type="transmembrane region" description="Helical" evidence="6">
    <location>
        <begin position="6"/>
        <end position="25"/>
    </location>
</feature>
<name>A0A2V1D775_9PLEO</name>
<organism evidence="8 9">
    <name type="scientific">Periconia macrospinosa</name>
    <dbReference type="NCBI Taxonomy" id="97972"/>
    <lineage>
        <taxon>Eukaryota</taxon>
        <taxon>Fungi</taxon>
        <taxon>Dikarya</taxon>
        <taxon>Ascomycota</taxon>
        <taxon>Pezizomycotina</taxon>
        <taxon>Dothideomycetes</taxon>
        <taxon>Pleosporomycetidae</taxon>
        <taxon>Pleosporales</taxon>
        <taxon>Massarineae</taxon>
        <taxon>Periconiaceae</taxon>
        <taxon>Periconia</taxon>
    </lineage>
</organism>
<feature type="transmembrane region" description="Helical" evidence="6">
    <location>
        <begin position="76"/>
        <end position="97"/>
    </location>
</feature>
<evidence type="ECO:0000256" key="5">
    <source>
        <dbReference type="ARBA" id="ARBA00038359"/>
    </source>
</evidence>
<dbReference type="Proteomes" id="UP000244855">
    <property type="component" value="Unassembled WGS sequence"/>
</dbReference>
<dbReference type="PANTHER" id="PTHR33048">
    <property type="entry name" value="PTH11-LIKE INTEGRAL MEMBRANE PROTEIN (AFU_ORTHOLOGUE AFUA_5G11245)"/>
    <property type="match status" value="1"/>
</dbReference>
<dbReference type="InterPro" id="IPR049326">
    <property type="entry name" value="Rhodopsin_dom_fungi"/>
</dbReference>
<evidence type="ECO:0000256" key="1">
    <source>
        <dbReference type="ARBA" id="ARBA00004141"/>
    </source>
</evidence>
<evidence type="ECO:0000256" key="3">
    <source>
        <dbReference type="ARBA" id="ARBA00022989"/>
    </source>
</evidence>
<reference evidence="8 9" key="1">
    <citation type="journal article" date="2018" name="Sci. Rep.">
        <title>Comparative genomics provides insights into the lifestyle and reveals functional heterogeneity of dark septate endophytic fungi.</title>
        <authorList>
            <person name="Knapp D.G."/>
            <person name="Nemeth J.B."/>
            <person name="Barry K."/>
            <person name="Hainaut M."/>
            <person name="Henrissat B."/>
            <person name="Johnson J."/>
            <person name="Kuo A."/>
            <person name="Lim J.H.P."/>
            <person name="Lipzen A."/>
            <person name="Nolan M."/>
            <person name="Ohm R.A."/>
            <person name="Tamas L."/>
            <person name="Grigoriev I.V."/>
            <person name="Spatafora J.W."/>
            <person name="Nagy L.G."/>
            <person name="Kovacs G.M."/>
        </authorList>
    </citation>
    <scope>NUCLEOTIDE SEQUENCE [LARGE SCALE GENOMIC DNA]</scope>
    <source>
        <strain evidence="8 9">DSE2036</strain>
    </source>
</reference>
<evidence type="ECO:0000256" key="2">
    <source>
        <dbReference type="ARBA" id="ARBA00022692"/>
    </source>
</evidence>
<evidence type="ECO:0000313" key="9">
    <source>
        <dbReference type="Proteomes" id="UP000244855"/>
    </source>
</evidence>
<evidence type="ECO:0000256" key="6">
    <source>
        <dbReference type="SAM" id="Phobius"/>
    </source>
</evidence>
<evidence type="ECO:0000259" key="7">
    <source>
        <dbReference type="Pfam" id="PF20684"/>
    </source>
</evidence>
<dbReference type="Pfam" id="PF20684">
    <property type="entry name" value="Fung_rhodopsin"/>
    <property type="match status" value="1"/>
</dbReference>
<dbReference type="STRING" id="97972.A0A2V1D775"/>
<dbReference type="InterPro" id="IPR052337">
    <property type="entry name" value="SAT4-like"/>
</dbReference>